<name>A0A076F5I3_RHOOP</name>
<feature type="domain" description="HTH marR-type" evidence="4">
    <location>
        <begin position="45"/>
        <end position="175"/>
    </location>
</feature>
<keyword evidence="1" id="KW-0805">Transcription regulation</keyword>
<proteinExistence type="predicted"/>
<keyword evidence="3" id="KW-0804">Transcription</keyword>
<dbReference type="InterPro" id="IPR000835">
    <property type="entry name" value="HTH_MarR-typ"/>
</dbReference>
<keyword evidence="2" id="KW-0238">DNA-binding</keyword>
<evidence type="ECO:0000313" key="6">
    <source>
        <dbReference type="Proteomes" id="UP000028488"/>
    </source>
</evidence>
<evidence type="ECO:0000256" key="1">
    <source>
        <dbReference type="ARBA" id="ARBA00023015"/>
    </source>
</evidence>
<sequence length="184" mass="20800">MTQETSEITARTAPLTEDEKQDPMQWLQYYWSQQIDDDPNPFLAMSSLMRTHQLMTSAIDTKLKKEFELSLTDYLMLKTLQLSDTGTRLLSRVAWHLLVHATTVTIATDRLENRGLLNRHAHPKDRRATYVTITDEGRRLVDTATAGLRDISYGLPGLDPVTAKALVDLLAPIRKAAGDLDRAH</sequence>
<dbReference type="PANTHER" id="PTHR33164:SF101">
    <property type="entry name" value="TRANSCRIPTIONAL REPRESSOR MPRA"/>
    <property type="match status" value="1"/>
</dbReference>
<keyword evidence="5" id="KW-0614">Plasmid</keyword>
<dbReference type="Gene3D" id="1.10.10.10">
    <property type="entry name" value="Winged helix-like DNA-binding domain superfamily/Winged helix DNA-binding domain"/>
    <property type="match status" value="1"/>
</dbReference>
<reference evidence="5 6" key="1">
    <citation type="submission" date="2014-07" db="EMBL/GenBank/DDBJ databases">
        <title>Genome Sequence of Rhodococcus opacus Strain R7, a Biodegrader of Mono- and Polycyclic Aromatic Hydrocarbons.</title>
        <authorList>
            <person name="Di Gennaro P."/>
            <person name="Zampolli J."/>
            <person name="Presti I."/>
            <person name="Cappelletti M."/>
            <person name="D'Ursi P."/>
            <person name="Orro A."/>
            <person name="Mezzelani A."/>
            <person name="Milanesi L."/>
        </authorList>
    </citation>
    <scope>NUCLEOTIDE SEQUENCE [LARGE SCALE GENOMIC DNA]</scope>
    <source>
        <strain evidence="5 6">R7</strain>
        <plasmid evidence="5">pPDG2</plasmid>
    </source>
</reference>
<accession>A0A076F5I3</accession>
<dbReference type="Proteomes" id="UP000028488">
    <property type="component" value="Plasmid pPDG2"/>
</dbReference>
<evidence type="ECO:0000259" key="4">
    <source>
        <dbReference type="PROSITE" id="PS50995"/>
    </source>
</evidence>
<dbReference type="GO" id="GO:0003677">
    <property type="term" value="F:DNA binding"/>
    <property type="evidence" value="ECO:0007669"/>
    <property type="project" value="UniProtKB-KW"/>
</dbReference>
<dbReference type="InterPro" id="IPR036388">
    <property type="entry name" value="WH-like_DNA-bd_sf"/>
</dbReference>
<evidence type="ECO:0000256" key="3">
    <source>
        <dbReference type="ARBA" id="ARBA00023163"/>
    </source>
</evidence>
<dbReference type="PROSITE" id="PS50995">
    <property type="entry name" value="HTH_MARR_2"/>
    <property type="match status" value="1"/>
</dbReference>
<geneLocation type="plasmid" evidence="5 6">
    <name>pPDG2</name>
</geneLocation>
<dbReference type="GO" id="GO:0006950">
    <property type="term" value="P:response to stress"/>
    <property type="evidence" value="ECO:0007669"/>
    <property type="project" value="TreeGrafter"/>
</dbReference>
<dbReference type="InterPro" id="IPR036390">
    <property type="entry name" value="WH_DNA-bd_sf"/>
</dbReference>
<dbReference type="SUPFAM" id="SSF46785">
    <property type="entry name" value="Winged helix' DNA-binding domain"/>
    <property type="match status" value="1"/>
</dbReference>
<dbReference type="EMBL" id="CP008949">
    <property type="protein sequence ID" value="AII10929.1"/>
    <property type="molecule type" value="Genomic_DNA"/>
</dbReference>
<evidence type="ECO:0000313" key="5">
    <source>
        <dbReference type="EMBL" id="AII10929.1"/>
    </source>
</evidence>
<gene>
    <name evidence="5" type="ORF">EP51_43135</name>
</gene>
<dbReference type="InterPro" id="IPR055166">
    <property type="entry name" value="Transc_reg_Sar_Rot_HTH"/>
</dbReference>
<dbReference type="SMART" id="SM00347">
    <property type="entry name" value="HTH_MARR"/>
    <property type="match status" value="1"/>
</dbReference>
<dbReference type="Pfam" id="PF22381">
    <property type="entry name" value="Staph_reg_Sar_Rot"/>
    <property type="match status" value="1"/>
</dbReference>
<organism evidence="5 6">
    <name type="scientific">Rhodococcus opacus</name>
    <name type="common">Nocardia opaca</name>
    <dbReference type="NCBI Taxonomy" id="37919"/>
    <lineage>
        <taxon>Bacteria</taxon>
        <taxon>Bacillati</taxon>
        <taxon>Actinomycetota</taxon>
        <taxon>Actinomycetes</taxon>
        <taxon>Mycobacteriales</taxon>
        <taxon>Nocardiaceae</taxon>
        <taxon>Rhodococcus</taxon>
    </lineage>
</organism>
<dbReference type="InterPro" id="IPR039422">
    <property type="entry name" value="MarR/SlyA-like"/>
</dbReference>
<evidence type="ECO:0000256" key="2">
    <source>
        <dbReference type="ARBA" id="ARBA00023125"/>
    </source>
</evidence>
<protein>
    <submittedName>
        <fullName evidence="5">MarR family transcriptional regulator</fullName>
    </submittedName>
</protein>
<dbReference type="PANTHER" id="PTHR33164">
    <property type="entry name" value="TRANSCRIPTIONAL REGULATOR, MARR FAMILY"/>
    <property type="match status" value="1"/>
</dbReference>
<dbReference type="GO" id="GO:0003700">
    <property type="term" value="F:DNA-binding transcription factor activity"/>
    <property type="evidence" value="ECO:0007669"/>
    <property type="project" value="InterPro"/>
</dbReference>
<dbReference type="AlphaFoldDB" id="A0A076F5I3"/>
<dbReference type="RefSeq" id="WP_128643338.1">
    <property type="nucleotide sequence ID" value="NZ_CP008949.1"/>
</dbReference>
<dbReference type="PRINTS" id="PR00598">
    <property type="entry name" value="HTHMARR"/>
</dbReference>